<dbReference type="SUPFAM" id="SSF53448">
    <property type="entry name" value="Nucleotide-diphospho-sugar transferases"/>
    <property type="match status" value="1"/>
</dbReference>
<dbReference type="Proteomes" id="UP000034652">
    <property type="component" value="Unassembled WGS sequence"/>
</dbReference>
<dbReference type="PANTHER" id="PTHR43630:SF2">
    <property type="entry name" value="GLYCOSYLTRANSFERASE"/>
    <property type="match status" value="1"/>
</dbReference>
<dbReference type="InterPro" id="IPR001173">
    <property type="entry name" value="Glyco_trans_2-like"/>
</dbReference>
<comment type="caution">
    <text evidence="2">The sequence shown here is derived from an EMBL/GenBank/DDBJ whole genome shotgun (WGS) entry which is preliminary data.</text>
</comment>
<feature type="domain" description="Glycosyltransferase 2-like" evidence="1">
    <location>
        <begin position="7"/>
        <end position="112"/>
    </location>
</feature>
<evidence type="ECO:0000259" key="1">
    <source>
        <dbReference type="Pfam" id="PF00535"/>
    </source>
</evidence>
<evidence type="ECO:0000313" key="3">
    <source>
        <dbReference type="Proteomes" id="UP000034652"/>
    </source>
</evidence>
<dbReference type="InterPro" id="IPR029044">
    <property type="entry name" value="Nucleotide-diphossugar_trans"/>
</dbReference>
<dbReference type="AlphaFoldDB" id="A0A0G1IZ75"/>
<dbReference type="EMBL" id="LCIV01000001">
    <property type="protein sequence ID" value="KKT64355.1"/>
    <property type="molecule type" value="Genomic_DNA"/>
</dbReference>
<dbReference type="Gene3D" id="3.90.550.10">
    <property type="entry name" value="Spore Coat Polysaccharide Biosynthesis Protein SpsA, Chain A"/>
    <property type="match status" value="1"/>
</dbReference>
<reference evidence="2 3" key="1">
    <citation type="journal article" date="2015" name="Nature">
        <title>rRNA introns, odd ribosomes, and small enigmatic genomes across a large radiation of phyla.</title>
        <authorList>
            <person name="Brown C.T."/>
            <person name="Hug L.A."/>
            <person name="Thomas B.C."/>
            <person name="Sharon I."/>
            <person name="Castelle C.J."/>
            <person name="Singh A."/>
            <person name="Wilkins M.J."/>
            <person name="Williams K.H."/>
            <person name="Banfield J.F."/>
        </authorList>
    </citation>
    <scope>NUCLEOTIDE SEQUENCE [LARGE SCALE GENOMIC DNA]</scope>
</reference>
<sequence>MNKIPCSIGILTLNSGKTLRRCLDSVKDFAEIVVCDGNSTDNTLNIAREYGVKIVKQYDSDEPNLRCVKDKANVRQRNMDAASYDWYFFMDSDDALSRGVVEEIRKITADPASPFFVYRMPTRLFLDGKEIKHEASYPSYQTRLINRKIKPYFKGRVHDRLMFDQKKYKVGALKSFYDFHWPKERVENYWKYQKMYANWEADAAGGGPWGEFFYWCVYRRLRIIAGYLYRIPKMYLLYGFKDSMPLRIQFLTLWQHFYILYLLTKQQILYVRNKRI</sequence>
<gene>
    <name evidence="2" type="ORF">UW57_C0001G0082</name>
</gene>
<protein>
    <recommendedName>
        <fullName evidence="1">Glycosyltransferase 2-like domain-containing protein</fullName>
    </recommendedName>
</protein>
<evidence type="ECO:0000313" key="2">
    <source>
        <dbReference type="EMBL" id="KKT64355.1"/>
    </source>
</evidence>
<dbReference type="PANTHER" id="PTHR43630">
    <property type="entry name" value="POLY-BETA-1,6-N-ACETYL-D-GLUCOSAMINE SYNTHASE"/>
    <property type="match status" value="1"/>
</dbReference>
<name>A0A0G1IZ75_9BACT</name>
<dbReference type="Pfam" id="PF00535">
    <property type="entry name" value="Glycos_transf_2"/>
    <property type="match status" value="1"/>
</dbReference>
<proteinExistence type="predicted"/>
<organism evidence="2 3">
    <name type="scientific">Candidatus Giovannonibacteria bacterium GW2011_GWA1_44_29</name>
    <dbReference type="NCBI Taxonomy" id="1618646"/>
    <lineage>
        <taxon>Bacteria</taxon>
        <taxon>Candidatus Giovannoniibacteriota</taxon>
    </lineage>
</organism>
<accession>A0A0G1IZ75</accession>
<dbReference type="STRING" id="1618646.UW57_C0001G0082"/>